<name>A0A4Z1J0M0_9HELO</name>
<reference evidence="2 3" key="1">
    <citation type="submission" date="2017-12" db="EMBL/GenBank/DDBJ databases">
        <title>Comparative genomics of Botrytis spp.</title>
        <authorList>
            <person name="Valero-Jimenez C.A."/>
            <person name="Tapia P."/>
            <person name="Veloso J."/>
            <person name="Silva-Moreno E."/>
            <person name="Staats M."/>
            <person name="Valdes J.H."/>
            <person name="Van Kan J.A.L."/>
        </authorList>
    </citation>
    <scope>NUCLEOTIDE SEQUENCE [LARGE SCALE GENOMIC DNA]</scope>
    <source>
        <strain evidence="2 3">MUCL2120</strain>
    </source>
</reference>
<proteinExistence type="predicted"/>
<comment type="caution">
    <text evidence="2">The sequence shown here is derived from an EMBL/GenBank/DDBJ whole genome shotgun (WGS) entry which is preliminary data.</text>
</comment>
<protein>
    <submittedName>
        <fullName evidence="2">Uncharacterized protein</fullName>
    </submittedName>
</protein>
<gene>
    <name evidence="2" type="ORF">BOTNAR_0047g00340</name>
</gene>
<dbReference type="OrthoDB" id="3541786at2759"/>
<evidence type="ECO:0000256" key="1">
    <source>
        <dbReference type="SAM" id="MobiDB-lite"/>
    </source>
</evidence>
<organism evidence="2 3">
    <name type="scientific">Botryotinia narcissicola</name>
    <dbReference type="NCBI Taxonomy" id="278944"/>
    <lineage>
        <taxon>Eukaryota</taxon>
        <taxon>Fungi</taxon>
        <taxon>Dikarya</taxon>
        <taxon>Ascomycota</taxon>
        <taxon>Pezizomycotina</taxon>
        <taxon>Leotiomycetes</taxon>
        <taxon>Helotiales</taxon>
        <taxon>Sclerotiniaceae</taxon>
        <taxon>Botryotinia</taxon>
    </lineage>
</organism>
<dbReference type="Proteomes" id="UP000297452">
    <property type="component" value="Unassembled WGS sequence"/>
</dbReference>
<keyword evidence="3" id="KW-1185">Reference proteome</keyword>
<evidence type="ECO:0000313" key="2">
    <source>
        <dbReference type="EMBL" id="TGO67166.1"/>
    </source>
</evidence>
<feature type="region of interest" description="Disordered" evidence="1">
    <location>
        <begin position="24"/>
        <end position="68"/>
    </location>
</feature>
<evidence type="ECO:0000313" key="3">
    <source>
        <dbReference type="Proteomes" id="UP000297452"/>
    </source>
</evidence>
<accession>A0A4Z1J0M0</accession>
<feature type="compositionally biased region" description="Polar residues" evidence="1">
    <location>
        <begin position="47"/>
        <end position="57"/>
    </location>
</feature>
<dbReference type="AlphaFoldDB" id="A0A4Z1J0M0"/>
<dbReference type="EMBL" id="PQXJ01000047">
    <property type="protein sequence ID" value="TGO67166.1"/>
    <property type="molecule type" value="Genomic_DNA"/>
</dbReference>
<sequence length="195" mass="22655">MNLCISPQQFDYFRPLITMVPSSDARSTLQRHPESKRHLLLGGNPKNIESFSKPQSNGRKRHTDNLRDKLNYSPKMTKTKLRDLDGLLSYPSRDRYADDFRNEHASGETRSRTADLEKENMKVLGASLEDDDKETMRIDEELRRSFDEVLRKLLQIKSNLERQISTIKKLLAVREQRNMGFDNLHSDLPPDVLKG</sequence>